<dbReference type="Pfam" id="PF03400">
    <property type="entry name" value="DDE_Tnp_IS1"/>
    <property type="match status" value="1"/>
</dbReference>
<dbReference type="HOGENOM" id="CLU_076276_9_1_6"/>
<dbReference type="eggNOG" id="COG1662">
    <property type="taxonomic scope" value="Bacteria"/>
</dbReference>
<dbReference type="GO" id="GO:0004803">
    <property type="term" value="F:transposase activity"/>
    <property type="evidence" value="ECO:0007669"/>
    <property type="project" value="InterPro"/>
</dbReference>
<dbReference type="GO" id="GO:0003677">
    <property type="term" value="F:DNA binding"/>
    <property type="evidence" value="ECO:0007669"/>
    <property type="project" value="InterPro"/>
</dbReference>
<organism evidence="1 2">
    <name type="scientific">Xenorhabdus bovienii (strain SS-2004)</name>
    <name type="common">Xenorhabdus nematophila subsp. bovienii</name>
    <dbReference type="NCBI Taxonomy" id="406818"/>
    <lineage>
        <taxon>Bacteria</taxon>
        <taxon>Pseudomonadati</taxon>
        <taxon>Pseudomonadota</taxon>
        <taxon>Gammaproteobacteria</taxon>
        <taxon>Enterobacterales</taxon>
        <taxon>Morganellaceae</taxon>
        <taxon>Xenorhabdus</taxon>
    </lineage>
</organism>
<gene>
    <name evidence="1" type="ordered locus">XBJ1_3892</name>
</gene>
<reference evidence="1" key="1">
    <citation type="journal article" date="2011" name="PLoS ONE">
        <title>The entomopathogenic bacterial endosymbionts xenorhabdus and photorhabdus: convergent lifestyles from divergent genomes.</title>
        <authorList>
            <person name="Chaston J.M."/>
            <person name="Suen G."/>
            <person name="Tucker S.L."/>
            <person name="Andersen A.W."/>
            <person name="Bhasin A."/>
            <person name="Bode E."/>
            <person name="Bode H.B."/>
            <person name="Brachmann A.O."/>
            <person name="Cowles C.E."/>
            <person name="Cowles K.N."/>
            <person name="Darby C."/>
            <person name="de Leon L."/>
            <person name="Drace K."/>
            <person name="Du Z."/>
            <person name="Givaudan A."/>
            <person name="Herbert Tran E.E."/>
            <person name="Jewell K.A."/>
            <person name="Knack J.J."/>
            <person name="Krasomil-Osterfeld K.C."/>
            <person name="Kukor R."/>
            <person name="Lanois A."/>
            <person name="Latreille P."/>
            <person name="Leimgruber N.K."/>
            <person name="Lipke C.M."/>
            <person name="Liu R."/>
            <person name="Lu X."/>
            <person name="Martens E.C."/>
            <person name="Marri P.R."/>
            <person name="Medigue C."/>
            <person name="Menard M.L."/>
            <person name="Miller N.M."/>
            <person name="Morales-Soto N."/>
            <person name="Norton S."/>
            <person name="Ogier J.C."/>
            <person name="Orchard S.S."/>
            <person name="Park D."/>
            <person name="Park Y."/>
            <person name="Qurollo B.A."/>
            <person name="Sugar D.R."/>
            <person name="Richards G.R."/>
            <person name="Rouy Z."/>
            <person name="Slominski B."/>
            <person name="Slominski K."/>
            <person name="Snyder H."/>
            <person name="Tjaden B.C."/>
            <person name="van der Hoeven R."/>
            <person name="Welch R.D."/>
            <person name="Wheeler C."/>
            <person name="Xiang B."/>
            <person name="Barbazuk B."/>
            <person name="Gaudriault S."/>
            <person name="Goodner B."/>
            <person name="Slater S.C."/>
            <person name="Forst S."/>
            <person name="Goldman B.S."/>
            <person name="Goodrich-Blair H."/>
        </authorList>
    </citation>
    <scope>NUCLEOTIDE SEQUENCE [LARGE SCALE GENOMIC DNA]</scope>
    <source>
        <strain evidence="1">SS-2004</strain>
    </source>
</reference>
<dbReference type="STRING" id="406818.XBJ1_3892"/>
<evidence type="ECO:0000313" key="1">
    <source>
        <dbReference type="EMBL" id="CBJ83010.1"/>
    </source>
</evidence>
<dbReference type="Proteomes" id="UP000002045">
    <property type="component" value="Chromosome"/>
</dbReference>
<proteinExistence type="predicted"/>
<sequence length="80" mass="9361">MKRIVAHVFGDRSRKTLDKLLTLLSSFTIRFYCTDDYVVYDPLPEEEHLTGKAFTQRIYPSSLKMLDFSFVSDHDCAHEN</sequence>
<dbReference type="EMBL" id="FN667741">
    <property type="protein sequence ID" value="CBJ83010.1"/>
    <property type="molecule type" value="Genomic_DNA"/>
</dbReference>
<dbReference type="AlphaFoldDB" id="D3V5T1"/>
<evidence type="ECO:0000313" key="2">
    <source>
        <dbReference type="Proteomes" id="UP000002045"/>
    </source>
</evidence>
<dbReference type="InterPro" id="IPR005063">
    <property type="entry name" value="Transposase_27"/>
</dbReference>
<accession>D3V5T1</accession>
<dbReference type="GO" id="GO:0006313">
    <property type="term" value="P:DNA transposition"/>
    <property type="evidence" value="ECO:0007669"/>
    <property type="project" value="InterPro"/>
</dbReference>
<protein>
    <submittedName>
        <fullName evidence="1">Transposase</fullName>
    </submittedName>
</protein>
<name>D3V5T1_XENBS</name>
<dbReference type="KEGG" id="xbo:XBJ1_3892"/>